<keyword evidence="1" id="KW-1133">Transmembrane helix</keyword>
<evidence type="ECO:0000256" key="1">
    <source>
        <dbReference type="SAM" id="Phobius"/>
    </source>
</evidence>
<sequence>MSHASGVLHDLFFPRSKVSAGPVSPQLIAGTTVYFLLRRERAIKRKQFMQVLLQNVLPNWRRQAALTQTSVALFHLATKGGLEVLPFAAVRSHGALKLPAMLGGMPTPPKFTSNLTPRYDAFVEVKFDHAPTREQIDALHWAHETLKSLCEEVSTCECDRRYNVLGSPPSMGESVYLTVITRTPWNKTREEAQRYWIHEHAQLVSDNVKRTGMCGYQQVHTTLNPTSTFQNSFGGLATIEFPRLSTYLLQTAKPSSLRFNNTLVLDEMNLTIQSEIGIYRRVVVD</sequence>
<keyword evidence="3" id="KW-1185">Reference proteome</keyword>
<evidence type="ECO:0008006" key="4">
    <source>
        <dbReference type="Google" id="ProtNLM"/>
    </source>
</evidence>
<evidence type="ECO:0000313" key="3">
    <source>
        <dbReference type="Proteomes" id="UP000735592"/>
    </source>
</evidence>
<protein>
    <recommendedName>
        <fullName evidence="4">EthD domain-containing protein</fullName>
    </recommendedName>
</protein>
<feature type="transmembrane region" description="Helical" evidence="1">
    <location>
        <begin position="20"/>
        <end position="37"/>
    </location>
</feature>
<dbReference type="EMBL" id="WNKW01000004">
    <property type="protein sequence ID" value="MTW34188.1"/>
    <property type="molecule type" value="Genomic_DNA"/>
</dbReference>
<reference evidence="2 3" key="1">
    <citation type="submission" date="2019-11" db="EMBL/GenBank/DDBJ databases">
        <title>Type strains purchased from KCTC, JCM and DSMZ.</title>
        <authorList>
            <person name="Lu H."/>
        </authorList>
    </citation>
    <scope>NUCLEOTIDE SEQUENCE [LARGE SCALE GENOMIC DNA]</scope>
    <source>
        <strain evidence="2 3">DSM 103461</strain>
    </source>
</reference>
<comment type="caution">
    <text evidence="2">The sequence shown here is derived from an EMBL/GenBank/DDBJ whole genome shotgun (WGS) entry which is preliminary data.</text>
</comment>
<keyword evidence="1" id="KW-0812">Transmembrane</keyword>
<gene>
    <name evidence="2" type="ORF">GM655_15370</name>
</gene>
<accession>A0ABW9SPU9</accession>
<keyword evidence="1" id="KW-0472">Membrane</keyword>
<organism evidence="2 3">
    <name type="scientific">Pseudoduganella danionis</name>
    <dbReference type="NCBI Taxonomy" id="1890295"/>
    <lineage>
        <taxon>Bacteria</taxon>
        <taxon>Pseudomonadati</taxon>
        <taxon>Pseudomonadota</taxon>
        <taxon>Betaproteobacteria</taxon>
        <taxon>Burkholderiales</taxon>
        <taxon>Oxalobacteraceae</taxon>
        <taxon>Telluria group</taxon>
        <taxon>Pseudoduganella</taxon>
    </lineage>
</organism>
<dbReference type="RefSeq" id="WP_155435558.1">
    <property type="nucleotide sequence ID" value="NZ_JBHLXK010000002.1"/>
</dbReference>
<dbReference type="Proteomes" id="UP000735592">
    <property type="component" value="Unassembled WGS sequence"/>
</dbReference>
<name>A0ABW9SPU9_9BURK</name>
<proteinExistence type="predicted"/>
<evidence type="ECO:0000313" key="2">
    <source>
        <dbReference type="EMBL" id="MTW34188.1"/>
    </source>
</evidence>